<dbReference type="VEuPathDB" id="FungiDB:PV10_08290"/>
<evidence type="ECO:0000256" key="1">
    <source>
        <dbReference type="SAM" id="MobiDB-lite"/>
    </source>
</evidence>
<feature type="region of interest" description="Disordered" evidence="1">
    <location>
        <begin position="591"/>
        <end position="639"/>
    </location>
</feature>
<feature type="compositionally biased region" description="Polar residues" evidence="1">
    <location>
        <begin position="599"/>
        <end position="610"/>
    </location>
</feature>
<feature type="compositionally biased region" description="Basic and acidic residues" evidence="1">
    <location>
        <begin position="121"/>
        <end position="137"/>
    </location>
</feature>
<dbReference type="EMBL" id="NAJM01000024">
    <property type="protein sequence ID" value="RVX70209.1"/>
    <property type="molecule type" value="Genomic_DNA"/>
</dbReference>
<evidence type="ECO:0000313" key="2">
    <source>
        <dbReference type="EMBL" id="RVX70209.1"/>
    </source>
</evidence>
<evidence type="ECO:0000313" key="3">
    <source>
        <dbReference type="Proteomes" id="UP000288859"/>
    </source>
</evidence>
<gene>
    <name evidence="2" type="ORF">B0A52_05542</name>
</gene>
<feature type="compositionally biased region" description="Low complexity" evidence="1">
    <location>
        <begin position="502"/>
        <end position="515"/>
    </location>
</feature>
<dbReference type="OrthoDB" id="4160377at2759"/>
<organism evidence="2 3">
    <name type="scientific">Exophiala mesophila</name>
    <name type="common">Black yeast-like fungus</name>
    <dbReference type="NCBI Taxonomy" id="212818"/>
    <lineage>
        <taxon>Eukaryota</taxon>
        <taxon>Fungi</taxon>
        <taxon>Dikarya</taxon>
        <taxon>Ascomycota</taxon>
        <taxon>Pezizomycotina</taxon>
        <taxon>Eurotiomycetes</taxon>
        <taxon>Chaetothyriomycetidae</taxon>
        <taxon>Chaetothyriales</taxon>
        <taxon>Herpotrichiellaceae</taxon>
        <taxon>Exophiala</taxon>
    </lineage>
</organism>
<name>A0A438N3E7_EXOME</name>
<feature type="region of interest" description="Disordered" evidence="1">
    <location>
        <begin position="68"/>
        <end position="220"/>
    </location>
</feature>
<comment type="caution">
    <text evidence="2">The sequence shown here is derived from an EMBL/GenBank/DDBJ whole genome shotgun (WGS) entry which is preliminary data.</text>
</comment>
<feature type="region of interest" description="Disordered" evidence="1">
    <location>
        <begin position="1"/>
        <end position="22"/>
    </location>
</feature>
<proteinExistence type="predicted"/>
<sequence>MPDNSDLLAFDEGDEPGKDLPLKTLTRSRSTEERLNKIQMEDLGNANSERVMVGDSSEHHQFMASIIRRSDIPGTPEYEQAQKDKDKASPWNDYVKTKEAIETTVGAKNPVGSKLGQAHRPGLDARMADERRQHGQEGYHPQHPGGKARGNDPKHGKLAHSQPSLPPGSLDPAKDPVTTQTYGRRGVVPAKRRLPSLVAPAKAPLPPPGAPTGPARLTKHPKNLVTAKGLLPAPASRARPARPTKYSENLMSAPQFMAALRCLQEAAAEAPGNSTSRTNAEDSQVDVNAPDIRKIKLEELSFPAQCHSDPNDVSTHTDGAPSPVSTTELADLIDMDDDSIDGLDELTEGFKGLGISDQDRSMKALSGPVSAPATTPYCATSICESIMDSPNPTPLCKSIMDSPVPTQALCKIHELDDQVLVHNGRRYIREDKVLQLKAQLLQLANNGANRPDQSPDRSVSDYGKVVIESQDAHSSSSNAPISQKAVSDVFDASANFETSLGSSKPPAMKPSSSSAVLAQSPLASLPTSTTGSHSKKPVKGLMESRWAPKNFSPAAPEQSAQANLPTTMTGILTEKSVNGLTQWRWAAKTFPPAAPEQSPLATLSTSTRGPSQKPVKGLMDSRWAPKNLKTQAGLDEDRR</sequence>
<dbReference type="Proteomes" id="UP000288859">
    <property type="component" value="Unassembled WGS sequence"/>
</dbReference>
<dbReference type="AlphaFoldDB" id="A0A438N3E7"/>
<feature type="region of interest" description="Disordered" evidence="1">
    <location>
        <begin position="499"/>
        <end position="538"/>
    </location>
</feature>
<reference evidence="2 3" key="1">
    <citation type="submission" date="2017-03" db="EMBL/GenBank/DDBJ databases">
        <title>Genomes of endolithic fungi from Antarctica.</title>
        <authorList>
            <person name="Coleine C."/>
            <person name="Masonjones S."/>
            <person name="Stajich J.E."/>
        </authorList>
    </citation>
    <scope>NUCLEOTIDE SEQUENCE [LARGE SCALE GENOMIC DNA]</scope>
    <source>
        <strain evidence="2 3">CCFEE 6314</strain>
    </source>
</reference>
<protein>
    <submittedName>
        <fullName evidence="2">Uncharacterized protein</fullName>
    </submittedName>
</protein>
<feature type="compositionally biased region" description="Polar residues" evidence="1">
    <location>
        <begin position="521"/>
        <end position="532"/>
    </location>
</feature>
<accession>A0A438N3E7</accession>